<accession>A0A251PMW3</accession>
<dbReference type="EMBL" id="CM007654">
    <property type="protein sequence ID" value="ONI12904.1"/>
    <property type="molecule type" value="Genomic_DNA"/>
</dbReference>
<evidence type="ECO:0000313" key="3">
    <source>
        <dbReference type="Proteomes" id="UP000006882"/>
    </source>
</evidence>
<name>A0A251PMW3_PRUPE</name>
<protein>
    <submittedName>
        <fullName evidence="2">Uncharacterized protein</fullName>
    </submittedName>
</protein>
<evidence type="ECO:0000256" key="1">
    <source>
        <dbReference type="SAM" id="MobiDB-lite"/>
    </source>
</evidence>
<feature type="region of interest" description="Disordered" evidence="1">
    <location>
        <begin position="1"/>
        <end position="30"/>
    </location>
</feature>
<organism evidence="2 3">
    <name type="scientific">Prunus persica</name>
    <name type="common">Peach</name>
    <name type="synonym">Amygdalus persica</name>
    <dbReference type="NCBI Taxonomy" id="3760"/>
    <lineage>
        <taxon>Eukaryota</taxon>
        <taxon>Viridiplantae</taxon>
        <taxon>Streptophyta</taxon>
        <taxon>Embryophyta</taxon>
        <taxon>Tracheophyta</taxon>
        <taxon>Spermatophyta</taxon>
        <taxon>Magnoliopsida</taxon>
        <taxon>eudicotyledons</taxon>
        <taxon>Gunneridae</taxon>
        <taxon>Pentapetalae</taxon>
        <taxon>rosids</taxon>
        <taxon>fabids</taxon>
        <taxon>Rosales</taxon>
        <taxon>Rosaceae</taxon>
        <taxon>Amygdaloideae</taxon>
        <taxon>Amygdaleae</taxon>
        <taxon>Prunus</taxon>
    </lineage>
</organism>
<gene>
    <name evidence="2" type="ORF">PRUPE_4G190900</name>
</gene>
<keyword evidence="3" id="KW-1185">Reference proteome</keyword>
<sequence length="88" mass="9949">MNLTADRTEPRCKRPAQHPPTTAAADGQCSADSQNEVTAMVESIFRHCHFLYSRYSTEGISRGIDEQHHRKRTAHVVECCTCENPPKH</sequence>
<dbReference type="Proteomes" id="UP000006882">
    <property type="component" value="Chromosome G4"/>
</dbReference>
<reference evidence="2 3" key="1">
    <citation type="journal article" date="2013" name="Nat. Genet.">
        <title>The high-quality draft genome of peach (Prunus persica) identifies unique patterns of genetic diversity, domestication and genome evolution.</title>
        <authorList>
            <consortium name="International Peach Genome Initiative"/>
            <person name="Verde I."/>
            <person name="Abbott A.G."/>
            <person name="Scalabrin S."/>
            <person name="Jung S."/>
            <person name="Shu S."/>
            <person name="Marroni F."/>
            <person name="Zhebentyayeva T."/>
            <person name="Dettori M.T."/>
            <person name="Grimwood J."/>
            <person name="Cattonaro F."/>
            <person name="Zuccolo A."/>
            <person name="Rossini L."/>
            <person name="Jenkins J."/>
            <person name="Vendramin E."/>
            <person name="Meisel L.A."/>
            <person name="Decroocq V."/>
            <person name="Sosinski B."/>
            <person name="Prochnik S."/>
            <person name="Mitros T."/>
            <person name="Policriti A."/>
            <person name="Cipriani G."/>
            <person name="Dondini L."/>
            <person name="Ficklin S."/>
            <person name="Goodstein D.M."/>
            <person name="Xuan P."/>
            <person name="Del Fabbro C."/>
            <person name="Aramini V."/>
            <person name="Copetti D."/>
            <person name="Gonzalez S."/>
            <person name="Horner D.S."/>
            <person name="Falchi R."/>
            <person name="Lucas S."/>
            <person name="Mica E."/>
            <person name="Maldonado J."/>
            <person name="Lazzari B."/>
            <person name="Bielenberg D."/>
            <person name="Pirona R."/>
            <person name="Miculan M."/>
            <person name="Barakat A."/>
            <person name="Testolin R."/>
            <person name="Stella A."/>
            <person name="Tartarini S."/>
            <person name="Tonutti P."/>
            <person name="Arus P."/>
            <person name="Orellana A."/>
            <person name="Wells C."/>
            <person name="Main D."/>
            <person name="Vizzotto G."/>
            <person name="Silva H."/>
            <person name="Salamini F."/>
            <person name="Schmutz J."/>
            <person name="Morgante M."/>
            <person name="Rokhsar D.S."/>
        </authorList>
    </citation>
    <scope>NUCLEOTIDE SEQUENCE [LARGE SCALE GENOMIC DNA]</scope>
    <source>
        <strain evidence="3">cv. Nemared</strain>
    </source>
</reference>
<evidence type="ECO:0000313" key="2">
    <source>
        <dbReference type="EMBL" id="ONI12904.1"/>
    </source>
</evidence>
<dbReference type="AlphaFoldDB" id="A0A251PMW3"/>
<dbReference type="Gramene" id="ONI12904">
    <property type="protein sequence ID" value="ONI12904"/>
    <property type="gene ID" value="PRUPE_4G190900"/>
</dbReference>
<feature type="compositionally biased region" description="Basic and acidic residues" evidence="1">
    <location>
        <begin position="1"/>
        <end position="12"/>
    </location>
</feature>
<proteinExistence type="predicted"/>